<dbReference type="VEuPathDB" id="VectorBase:ASIC013125"/>
<name>A0A084W4M3_ANOSI</name>
<evidence type="ECO:0000313" key="1">
    <source>
        <dbReference type="EMBL" id="KFB45167.1"/>
    </source>
</evidence>
<reference evidence="2" key="2">
    <citation type="submission" date="2020-05" db="UniProtKB">
        <authorList>
            <consortium name="EnsemblMetazoa"/>
        </authorList>
    </citation>
    <scope>IDENTIFICATION</scope>
</reference>
<keyword evidence="3" id="KW-1185">Reference proteome</keyword>
<dbReference type="EMBL" id="KE525299">
    <property type="protein sequence ID" value="KFB45167.1"/>
    <property type="molecule type" value="Genomic_DNA"/>
</dbReference>
<organism evidence="1">
    <name type="scientific">Anopheles sinensis</name>
    <name type="common">Mosquito</name>
    <dbReference type="NCBI Taxonomy" id="74873"/>
    <lineage>
        <taxon>Eukaryota</taxon>
        <taxon>Metazoa</taxon>
        <taxon>Ecdysozoa</taxon>
        <taxon>Arthropoda</taxon>
        <taxon>Hexapoda</taxon>
        <taxon>Insecta</taxon>
        <taxon>Pterygota</taxon>
        <taxon>Neoptera</taxon>
        <taxon>Endopterygota</taxon>
        <taxon>Diptera</taxon>
        <taxon>Nematocera</taxon>
        <taxon>Culicoidea</taxon>
        <taxon>Culicidae</taxon>
        <taxon>Anophelinae</taxon>
        <taxon>Anopheles</taxon>
    </lineage>
</organism>
<evidence type="ECO:0000313" key="3">
    <source>
        <dbReference type="Proteomes" id="UP000030765"/>
    </source>
</evidence>
<evidence type="ECO:0000313" key="2">
    <source>
        <dbReference type="EnsemblMetazoa" id="ASIC013125-PA"/>
    </source>
</evidence>
<reference evidence="1 3" key="1">
    <citation type="journal article" date="2014" name="BMC Genomics">
        <title>Genome sequence of Anopheles sinensis provides insight into genetics basis of mosquito competence for malaria parasites.</title>
        <authorList>
            <person name="Zhou D."/>
            <person name="Zhang D."/>
            <person name="Ding G."/>
            <person name="Shi L."/>
            <person name="Hou Q."/>
            <person name="Ye Y."/>
            <person name="Xu Y."/>
            <person name="Zhou H."/>
            <person name="Xiong C."/>
            <person name="Li S."/>
            <person name="Yu J."/>
            <person name="Hong S."/>
            <person name="Yu X."/>
            <person name="Zou P."/>
            <person name="Chen C."/>
            <person name="Chang X."/>
            <person name="Wang W."/>
            <person name="Lv Y."/>
            <person name="Sun Y."/>
            <person name="Ma L."/>
            <person name="Shen B."/>
            <person name="Zhu C."/>
        </authorList>
    </citation>
    <scope>NUCLEOTIDE SEQUENCE [LARGE SCALE GENOMIC DNA]</scope>
</reference>
<protein>
    <submittedName>
        <fullName evidence="1 2">Uncharacterized protein</fullName>
    </submittedName>
</protein>
<gene>
    <name evidence="1" type="ORF">ZHAS_00013125</name>
</gene>
<dbReference type="AlphaFoldDB" id="A0A084W4M3"/>
<proteinExistence type="predicted"/>
<dbReference type="EMBL" id="ATLV01020346">
    <property type="status" value="NOT_ANNOTATED_CDS"/>
    <property type="molecule type" value="Genomic_DNA"/>
</dbReference>
<sequence length="100" mass="10846">MDATLALHDFRGPTGNRVFGASHFWRMLPAVPPFGTRPGETGEKCARILAPNWMSIPRCGGGGGGGGGDSYMPFWAKNSSRKMRPSVRQCCLDRGCYVKP</sequence>
<accession>A0A084W4M3</accession>
<dbReference type="Proteomes" id="UP000030765">
    <property type="component" value="Unassembled WGS sequence"/>
</dbReference>
<dbReference type="EnsemblMetazoa" id="ASIC013125-RA">
    <property type="protein sequence ID" value="ASIC013125-PA"/>
    <property type="gene ID" value="ASIC013125"/>
</dbReference>